<dbReference type="InterPro" id="IPR031634">
    <property type="entry name" value="PknG_rubred"/>
</dbReference>
<dbReference type="InterPro" id="IPR031636">
    <property type="entry name" value="PknG_TPR"/>
</dbReference>
<keyword evidence="3" id="KW-0723">Serine/threonine-protein kinase</keyword>
<comment type="catalytic activity">
    <reaction evidence="9">
        <text>L-seryl-[protein] + ATP = O-phospho-L-seryl-[protein] + ADP + H(+)</text>
        <dbReference type="Rhea" id="RHEA:17989"/>
        <dbReference type="Rhea" id="RHEA-COMP:9863"/>
        <dbReference type="Rhea" id="RHEA-COMP:11604"/>
        <dbReference type="ChEBI" id="CHEBI:15378"/>
        <dbReference type="ChEBI" id="CHEBI:29999"/>
        <dbReference type="ChEBI" id="CHEBI:30616"/>
        <dbReference type="ChEBI" id="CHEBI:83421"/>
        <dbReference type="ChEBI" id="CHEBI:456216"/>
        <dbReference type="EC" id="2.7.11.1"/>
    </reaction>
</comment>
<sequence>MPEHPSGSENIRPTAQSSTLIEDPTDVTYRAPYPWATRRASPAETSPWSSDEDDPLLSEAEPGSERSVRSRPSVRRLSAGLVDLPRVSQVDPATAILRDPEVPEDKRFCWKCQQPVGRSTGDGPGPTSGKCPKCGSPFNFRPLLSPGELVADQYEVQGCLAYGGMGWIFLARDRNVSDRWVVLKGLQNPLDFEAHVVALAERQFLSEMAHPGIVKIFNFVKHRSAEGVPCGYIVMEYVGGQSLKEMLDLRAPERIPVAEAIAYVMEVLPALDYLHSFGLAYNDLKPDNIMVTEDEVKLIDLGAVAARESGGSLYGTLGYQAPEFTSTGPTVASDIHTVGRTLAALTLNMPTERFGPKLPGIPSPDEEPVLRRYPAFRRLLLRATDPDPAQRFPTAYAMYRQLAGVLRAVLAEDTNREYPQTSAVFGSPRGDFGIDTLIRQTDGVIEGVHRAPTLDPPSIVAALPVPLIDSEDPSAELLTPLLHGDPRQTLDTLRQSTADMSAGAIGTPETFELEGALTAVRAYLDLGEVEQAREHLARLLPAYRTDWRIDWYTGIAELSCAEYERAYDHFDRVHSMVPGEIAPLLALAATAELLIQTHEGSDEPDRWRAAATEYYRSVWRNARGVASAAFGLARRLAVDGDVATAVATLQQVPHSSRHHNAARMTACLLLVTKPVTELTQADLDAAAAHLHALPDEPRLLQLQAIVLSAALAWLHRGGQPDPRTTILGFRYTETGLRGGLESVLRAVARATSNRLHRYALIDLANNIRPRSLW</sequence>
<dbReference type="Pfam" id="PF16918">
    <property type="entry name" value="PknG_TPR"/>
    <property type="match status" value="1"/>
</dbReference>
<proteinExistence type="predicted"/>
<dbReference type="GO" id="GO:0004674">
    <property type="term" value="F:protein serine/threonine kinase activity"/>
    <property type="evidence" value="ECO:0007669"/>
    <property type="project" value="UniProtKB-KW"/>
</dbReference>
<dbReference type="OrthoDB" id="137117at2"/>
<evidence type="ECO:0000256" key="8">
    <source>
        <dbReference type="ARBA" id="ARBA00047899"/>
    </source>
</evidence>
<keyword evidence="4" id="KW-0808">Transferase</keyword>
<evidence type="ECO:0000256" key="4">
    <source>
        <dbReference type="ARBA" id="ARBA00022679"/>
    </source>
</evidence>
<keyword evidence="6 12" id="KW-0418">Kinase</keyword>
<dbReference type="PROSITE" id="PS00108">
    <property type="entry name" value="PROTEIN_KINASE_ST"/>
    <property type="match status" value="1"/>
</dbReference>
<accession>A0A318K434</accession>
<dbReference type="PROSITE" id="PS50011">
    <property type="entry name" value="PROTEIN_KINASE_DOM"/>
    <property type="match status" value="1"/>
</dbReference>
<evidence type="ECO:0000256" key="9">
    <source>
        <dbReference type="ARBA" id="ARBA00048679"/>
    </source>
</evidence>
<dbReference type="GO" id="GO:0005524">
    <property type="term" value="F:ATP binding"/>
    <property type="evidence" value="ECO:0007669"/>
    <property type="project" value="UniProtKB-KW"/>
</dbReference>
<keyword evidence="7" id="KW-0067">ATP-binding</keyword>
<dbReference type="EC" id="2.7.11.1" evidence="1"/>
<dbReference type="SUPFAM" id="SSF48452">
    <property type="entry name" value="TPR-like"/>
    <property type="match status" value="1"/>
</dbReference>
<dbReference type="PANTHER" id="PTHR24363">
    <property type="entry name" value="SERINE/THREONINE PROTEIN KINASE"/>
    <property type="match status" value="1"/>
</dbReference>
<dbReference type="Gene3D" id="1.25.40.10">
    <property type="entry name" value="Tetratricopeptide repeat domain"/>
    <property type="match status" value="2"/>
</dbReference>
<evidence type="ECO:0000256" key="3">
    <source>
        <dbReference type="ARBA" id="ARBA00022527"/>
    </source>
</evidence>
<comment type="caution">
    <text evidence="12">The sequence shown here is derived from an EMBL/GenBank/DDBJ whole genome shotgun (WGS) entry which is preliminary data.</text>
</comment>
<dbReference type="CDD" id="cd14014">
    <property type="entry name" value="STKc_PknB_like"/>
    <property type="match status" value="1"/>
</dbReference>
<evidence type="ECO:0000313" key="13">
    <source>
        <dbReference type="Proteomes" id="UP000247569"/>
    </source>
</evidence>
<evidence type="ECO:0000256" key="5">
    <source>
        <dbReference type="ARBA" id="ARBA00022741"/>
    </source>
</evidence>
<feature type="region of interest" description="Disordered" evidence="10">
    <location>
        <begin position="1"/>
        <end position="75"/>
    </location>
</feature>
<dbReference type="Pfam" id="PF16919">
    <property type="entry name" value="PknG_rubred"/>
    <property type="match status" value="1"/>
</dbReference>
<feature type="domain" description="Protein kinase" evidence="11">
    <location>
        <begin position="154"/>
        <end position="403"/>
    </location>
</feature>
<evidence type="ECO:0000259" key="11">
    <source>
        <dbReference type="PROSITE" id="PS50011"/>
    </source>
</evidence>
<organism evidence="12 13">
    <name type="scientific">Nocardia tenerifensis</name>
    <dbReference type="NCBI Taxonomy" id="228006"/>
    <lineage>
        <taxon>Bacteria</taxon>
        <taxon>Bacillati</taxon>
        <taxon>Actinomycetota</taxon>
        <taxon>Actinomycetes</taxon>
        <taxon>Mycobacteriales</taxon>
        <taxon>Nocardiaceae</taxon>
        <taxon>Nocardia</taxon>
    </lineage>
</organism>
<dbReference type="Pfam" id="PF00069">
    <property type="entry name" value="Pkinase"/>
    <property type="match status" value="1"/>
</dbReference>
<evidence type="ECO:0000256" key="7">
    <source>
        <dbReference type="ARBA" id="ARBA00022840"/>
    </source>
</evidence>
<dbReference type="FunFam" id="1.10.510.10:FF:000306">
    <property type="entry name" value="Serine/threonine protein kinase"/>
    <property type="match status" value="1"/>
</dbReference>
<evidence type="ECO:0000256" key="10">
    <source>
        <dbReference type="SAM" id="MobiDB-lite"/>
    </source>
</evidence>
<dbReference type="EMBL" id="QJKF01000003">
    <property type="protein sequence ID" value="PXX66601.1"/>
    <property type="molecule type" value="Genomic_DNA"/>
</dbReference>
<feature type="compositionally biased region" description="Polar residues" evidence="10">
    <location>
        <begin position="7"/>
        <end position="20"/>
    </location>
</feature>
<evidence type="ECO:0000256" key="2">
    <source>
        <dbReference type="ARBA" id="ARBA00014676"/>
    </source>
</evidence>
<dbReference type="Proteomes" id="UP000247569">
    <property type="component" value="Unassembled WGS sequence"/>
</dbReference>
<dbReference type="InterPro" id="IPR011990">
    <property type="entry name" value="TPR-like_helical_dom_sf"/>
</dbReference>
<dbReference type="SMART" id="SM00220">
    <property type="entry name" value="S_TKc"/>
    <property type="match status" value="1"/>
</dbReference>
<gene>
    <name evidence="12" type="ORF">DFR70_103350</name>
</gene>
<dbReference type="SUPFAM" id="SSF56112">
    <property type="entry name" value="Protein kinase-like (PK-like)"/>
    <property type="match status" value="1"/>
</dbReference>
<evidence type="ECO:0000313" key="12">
    <source>
        <dbReference type="EMBL" id="PXX66601.1"/>
    </source>
</evidence>
<dbReference type="InterPro" id="IPR011009">
    <property type="entry name" value="Kinase-like_dom_sf"/>
</dbReference>
<evidence type="ECO:0000256" key="1">
    <source>
        <dbReference type="ARBA" id="ARBA00012513"/>
    </source>
</evidence>
<dbReference type="Gene3D" id="3.30.200.20">
    <property type="entry name" value="Phosphorylase Kinase, domain 1"/>
    <property type="match status" value="1"/>
</dbReference>
<comment type="catalytic activity">
    <reaction evidence="8">
        <text>L-threonyl-[protein] + ATP = O-phospho-L-threonyl-[protein] + ADP + H(+)</text>
        <dbReference type="Rhea" id="RHEA:46608"/>
        <dbReference type="Rhea" id="RHEA-COMP:11060"/>
        <dbReference type="Rhea" id="RHEA-COMP:11605"/>
        <dbReference type="ChEBI" id="CHEBI:15378"/>
        <dbReference type="ChEBI" id="CHEBI:30013"/>
        <dbReference type="ChEBI" id="CHEBI:30616"/>
        <dbReference type="ChEBI" id="CHEBI:61977"/>
        <dbReference type="ChEBI" id="CHEBI:456216"/>
        <dbReference type="EC" id="2.7.11.1"/>
    </reaction>
</comment>
<name>A0A318K434_9NOCA</name>
<dbReference type="Gene3D" id="1.10.510.10">
    <property type="entry name" value="Transferase(Phosphotransferase) domain 1"/>
    <property type="match status" value="1"/>
</dbReference>
<dbReference type="InterPro" id="IPR008271">
    <property type="entry name" value="Ser/Thr_kinase_AS"/>
</dbReference>
<dbReference type="InterPro" id="IPR000719">
    <property type="entry name" value="Prot_kinase_dom"/>
</dbReference>
<evidence type="ECO:0000256" key="6">
    <source>
        <dbReference type="ARBA" id="ARBA00022777"/>
    </source>
</evidence>
<keyword evidence="5" id="KW-0547">Nucleotide-binding</keyword>
<dbReference type="PANTHER" id="PTHR24363:SF0">
    <property type="entry name" value="SERINE_THREONINE KINASE LIKE DOMAIN CONTAINING 1"/>
    <property type="match status" value="1"/>
</dbReference>
<dbReference type="RefSeq" id="WP_110293492.1">
    <property type="nucleotide sequence ID" value="NZ_QJKF01000003.1"/>
</dbReference>
<keyword evidence="13" id="KW-1185">Reference proteome</keyword>
<dbReference type="AlphaFoldDB" id="A0A318K434"/>
<reference evidence="12 13" key="1">
    <citation type="submission" date="2018-05" db="EMBL/GenBank/DDBJ databases">
        <title>Genomic Encyclopedia of Type Strains, Phase IV (KMG-IV): sequencing the most valuable type-strain genomes for metagenomic binning, comparative biology and taxonomic classification.</title>
        <authorList>
            <person name="Goeker M."/>
        </authorList>
    </citation>
    <scope>NUCLEOTIDE SEQUENCE [LARGE SCALE GENOMIC DNA]</scope>
    <source>
        <strain evidence="12 13">DSM 44704</strain>
    </source>
</reference>
<protein>
    <recommendedName>
        <fullName evidence="2">Serine/threonine-protein kinase PknG</fullName>
        <ecNumber evidence="1">2.7.11.1</ecNumber>
    </recommendedName>
</protein>